<reference evidence="2" key="1">
    <citation type="submission" date="2021-10" db="EMBL/GenBank/DDBJ databases">
        <title>Melipona bicolor Genome sequencing and assembly.</title>
        <authorList>
            <person name="Araujo N.S."/>
            <person name="Arias M.C."/>
        </authorList>
    </citation>
    <scope>NUCLEOTIDE SEQUENCE</scope>
    <source>
        <strain evidence="2">USP_2M_L1-L4_2017</strain>
        <tissue evidence="2">Whole body</tissue>
    </source>
</reference>
<proteinExistence type="predicted"/>
<dbReference type="AlphaFoldDB" id="A0AA40FMW0"/>
<sequence>MTDSKQHLKLLLTEMTETLRHRVEVIKLLQKNLDDQDATIRHLQNELDKYRQIVGLNLSSGIIGPIQRMKRQAISAEPLTKDTTAITKVHKPQRFVSFSALRLNV</sequence>
<accession>A0AA40FMW0</accession>
<comment type="caution">
    <text evidence="2">The sequence shown here is derived from an EMBL/GenBank/DDBJ whole genome shotgun (WGS) entry which is preliminary data.</text>
</comment>
<keyword evidence="3" id="KW-1185">Reference proteome</keyword>
<evidence type="ECO:0000313" key="2">
    <source>
        <dbReference type="EMBL" id="KAK1122119.1"/>
    </source>
</evidence>
<dbReference type="Gene3D" id="1.20.5.170">
    <property type="match status" value="1"/>
</dbReference>
<evidence type="ECO:0000313" key="3">
    <source>
        <dbReference type="Proteomes" id="UP001177670"/>
    </source>
</evidence>
<organism evidence="2 3">
    <name type="scientific">Melipona bicolor</name>
    <dbReference type="NCBI Taxonomy" id="60889"/>
    <lineage>
        <taxon>Eukaryota</taxon>
        <taxon>Metazoa</taxon>
        <taxon>Ecdysozoa</taxon>
        <taxon>Arthropoda</taxon>
        <taxon>Hexapoda</taxon>
        <taxon>Insecta</taxon>
        <taxon>Pterygota</taxon>
        <taxon>Neoptera</taxon>
        <taxon>Endopterygota</taxon>
        <taxon>Hymenoptera</taxon>
        <taxon>Apocrita</taxon>
        <taxon>Aculeata</taxon>
        <taxon>Apoidea</taxon>
        <taxon>Anthophila</taxon>
        <taxon>Apidae</taxon>
        <taxon>Melipona</taxon>
    </lineage>
</organism>
<dbReference type="Proteomes" id="UP001177670">
    <property type="component" value="Unassembled WGS sequence"/>
</dbReference>
<keyword evidence="1" id="KW-0175">Coiled coil</keyword>
<dbReference type="EMBL" id="JAHYIQ010000024">
    <property type="protein sequence ID" value="KAK1122119.1"/>
    <property type="molecule type" value="Genomic_DNA"/>
</dbReference>
<gene>
    <name evidence="2" type="ORF">K0M31_009956</name>
</gene>
<name>A0AA40FMW0_9HYME</name>
<evidence type="ECO:0000256" key="1">
    <source>
        <dbReference type="SAM" id="Coils"/>
    </source>
</evidence>
<dbReference type="CDD" id="cd12086">
    <property type="entry name" value="DD_cGKI-beta"/>
    <property type="match status" value="1"/>
</dbReference>
<protein>
    <submittedName>
        <fullName evidence="2">Uncharacterized protein</fullName>
    </submittedName>
</protein>
<feature type="coiled-coil region" evidence="1">
    <location>
        <begin position="26"/>
        <end position="53"/>
    </location>
</feature>